<evidence type="ECO:0000313" key="3">
    <source>
        <dbReference type="Proteomes" id="UP000265663"/>
    </source>
</evidence>
<name>A0A3M7LYK4_9PLEO</name>
<organism evidence="2 3">
    <name type="scientific">Pyrenophora seminiperda CCB06</name>
    <dbReference type="NCBI Taxonomy" id="1302712"/>
    <lineage>
        <taxon>Eukaryota</taxon>
        <taxon>Fungi</taxon>
        <taxon>Dikarya</taxon>
        <taxon>Ascomycota</taxon>
        <taxon>Pezizomycotina</taxon>
        <taxon>Dothideomycetes</taxon>
        <taxon>Pleosporomycetidae</taxon>
        <taxon>Pleosporales</taxon>
        <taxon>Pleosporineae</taxon>
        <taxon>Pleosporaceae</taxon>
        <taxon>Pyrenophora</taxon>
    </lineage>
</organism>
<sequence>MQAIGHIPEIEKIPTGYGPKDVAKLQALSYQYEVRELIDIIEGQLVNRKTTYRNIRLELRKEITEELRKEHRPLLTNSQKQTNRRFVEINEATESGVSDDEDDGVDADILKEEQDTDSREKPECWGE</sequence>
<feature type="compositionally biased region" description="Basic and acidic residues" evidence="1">
    <location>
        <begin position="108"/>
        <end position="127"/>
    </location>
</feature>
<evidence type="ECO:0000313" key="2">
    <source>
        <dbReference type="EMBL" id="RMZ67269.1"/>
    </source>
</evidence>
<feature type="compositionally biased region" description="Acidic residues" evidence="1">
    <location>
        <begin position="97"/>
        <end position="106"/>
    </location>
</feature>
<dbReference type="EMBL" id="KE747810">
    <property type="protein sequence ID" value="RMZ67269.1"/>
    <property type="molecule type" value="Genomic_DNA"/>
</dbReference>
<accession>A0A3M7LYK4</accession>
<proteinExistence type="predicted"/>
<gene>
    <name evidence="2" type="ORF">GMOD_00001168</name>
</gene>
<dbReference type="Proteomes" id="UP000265663">
    <property type="component" value="Unassembled WGS sequence"/>
</dbReference>
<protein>
    <submittedName>
        <fullName evidence="2">Uncharacterized protein</fullName>
    </submittedName>
</protein>
<dbReference type="AlphaFoldDB" id="A0A3M7LYK4"/>
<dbReference type="OrthoDB" id="3799483at2759"/>
<evidence type="ECO:0000256" key="1">
    <source>
        <dbReference type="SAM" id="MobiDB-lite"/>
    </source>
</evidence>
<reference evidence="2 3" key="1">
    <citation type="journal article" date="2014" name="PLoS ONE">
        <title>De novo Genome Assembly of the Fungal Plant Pathogen Pyrenophora semeniperda.</title>
        <authorList>
            <person name="Soliai M.M."/>
            <person name="Meyer S.E."/>
            <person name="Udall J.A."/>
            <person name="Elzinga D.E."/>
            <person name="Hermansen R.A."/>
            <person name="Bodily P.M."/>
            <person name="Hart A.A."/>
            <person name="Coleman C.E."/>
        </authorList>
    </citation>
    <scope>NUCLEOTIDE SEQUENCE [LARGE SCALE GENOMIC DNA]</scope>
    <source>
        <strain evidence="2 3">CCB06</strain>
        <tissue evidence="2">Mycelium</tissue>
    </source>
</reference>
<keyword evidence="3" id="KW-1185">Reference proteome</keyword>
<feature type="region of interest" description="Disordered" evidence="1">
    <location>
        <begin position="74"/>
        <end position="127"/>
    </location>
</feature>